<dbReference type="EMBL" id="AWWV01010704">
    <property type="protein sequence ID" value="OMO77602.1"/>
    <property type="molecule type" value="Genomic_DNA"/>
</dbReference>
<accession>A0A1R3I4S2</accession>
<dbReference type="AlphaFoldDB" id="A0A1R3I4S2"/>
<organism evidence="1 2">
    <name type="scientific">Corchorus capsularis</name>
    <name type="common">Jute</name>
    <dbReference type="NCBI Taxonomy" id="210143"/>
    <lineage>
        <taxon>Eukaryota</taxon>
        <taxon>Viridiplantae</taxon>
        <taxon>Streptophyta</taxon>
        <taxon>Embryophyta</taxon>
        <taxon>Tracheophyta</taxon>
        <taxon>Spermatophyta</taxon>
        <taxon>Magnoliopsida</taxon>
        <taxon>eudicotyledons</taxon>
        <taxon>Gunneridae</taxon>
        <taxon>Pentapetalae</taxon>
        <taxon>rosids</taxon>
        <taxon>malvids</taxon>
        <taxon>Malvales</taxon>
        <taxon>Malvaceae</taxon>
        <taxon>Grewioideae</taxon>
        <taxon>Apeibeae</taxon>
        <taxon>Corchorus</taxon>
    </lineage>
</organism>
<evidence type="ECO:0000313" key="2">
    <source>
        <dbReference type="Proteomes" id="UP000188268"/>
    </source>
</evidence>
<dbReference type="Proteomes" id="UP000188268">
    <property type="component" value="Unassembled WGS sequence"/>
</dbReference>
<dbReference type="Gramene" id="OMO77602">
    <property type="protein sequence ID" value="OMO77602"/>
    <property type="gene ID" value="CCACVL1_14944"/>
</dbReference>
<proteinExistence type="predicted"/>
<gene>
    <name evidence="1" type="ORF">CCACVL1_14944</name>
</gene>
<keyword evidence="2" id="KW-1185">Reference proteome</keyword>
<evidence type="ECO:0000313" key="1">
    <source>
        <dbReference type="EMBL" id="OMO77602.1"/>
    </source>
</evidence>
<protein>
    <submittedName>
        <fullName evidence="1">Uncharacterized protein</fullName>
    </submittedName>
</protein>
<reference evidence="1 2" key="1">
    <citation type="submission" date="2013-09" db="EMBL/GenBank/DDBJ databases">
        <title>Corchorus capsularis genome sequencing.</title>
        <authorList>
            <person name="Alam M."/>
            <person name="Haque M.S."/>
            <person name="Islam M.S."/>
            <person name="Emdad E.M."/>
            <person name="Islam M.M."/>
            <person name="Ahmed B."/>
            <person name="Halim A."/>
            <person name="Hossen Q.M.M."/>
            <person name="Hossain M.Z."/>
            <person name="Ahmed R."/>
            <person name="Khan M.M."/>
            <person name="Islam R."/>
            <person name="Rashid M.M."/>
            <person name="Khan S.A."/>
            <person name="Rahman M.S."/>
            <person name="Alam M."/>
        </authorList>
    </citation>
    <scope>NUCLEOTIDE SEQUENCE [LARGE SCALE GENOMIC DNA]</scope>
    <source>
        <strain evidence="2">cv. CVL-1</strain>
        <tissue evidence="1">Whole seedling</tissue>
    </source>
</reference>
<sequence>MESVGLSSVRRRLGGALEFSRCPYSLVNRHPRSPSPSTAKSLFRFLDD</sequence>
<comment type="caution">
    <text evidence="1">The sequence shown here is derived from an EMBL/GenBank/DDBJ whole genome shotgun (WGS) entry which is preliminary data.</text>
</comment>
<name>A0A1R3I4S2_COCAP</name>